<dbReference type="InterPro" id="IPR008858">
    <property type="entry name" value="TROVE_dom"/>
</dbReference>
<dbReference type="InterPro" id="IPR052652">
    <property type="entry name" value="Telomerase_Complex_Comp"/>
</dbReference>
<dbReference type="Pfam" id="PF25045">
    <property type="entry name" value="vWA_Ro60"/>
    <property type="match status" value="1"/>
</dbReference>
<dbReference type="GO" id="GO:0003720">
    <property type="term" value="F:telomerase activity"/>
    <property type="evidence" value="ECO:0007669"/>
    <property type="project" value="TreeGrafter"/>
</dbReference>
<evidence type="ECO:0000313" key="3">
    <source>
        <dbReference type="EMBL" id="PRP83176.1"/>
    </source>
</evidence>
<dbReference type="STRING" id="1890364.A0A2P6NGT9"/>
<evidence type="ECO:0000313" key="4">
    <source>
        <dbReference type="Proteomes" id="UP000241769"/>
    </source>
</evidence>
<dbReference type="Gene3D" id="3.30.300.30">
    <property type="match status" value="1"/>
</dbReference>
<dbReference type="InterPro" id="IPR025110">
    <property type="entry name" value="AMP-bd_C"/>
</dbReference>
<dbReference type="GO" id="GO:0070034">
    <property type="term" value="F:telomerase RNA binding"/>
    <property type="evidence" value="ECO:0007669"/>
    <property type="project" value="TreeGrafter"/>
</dbReference>
<dbReference type="Pfam" id="PF05731">
    <property type="entry name" value="TROVE"/>
    <property type="match status" value="1"/>
</dbReference>
<comment type="caution">
    <text evidence="3">The sequence shown here is derived from an EMBL/GenBank/DDBJ whole genome shotgun (WGS) entry which is preliminary data.</text>
</comment>
<gene>
    <name evidence="3" type="ORF">PROFUN_09604</name>
</gene>
<evidence type="ECO:0000259" key="2">
    <source>
        <dbReference type="PROSITE" id="PS50988"/>
    </source>
</evidence>
<dbReference type="InterPro" id="IPR037214">
    <property type="entry name" value="TROVE_dom_sf"/>
</dbReference>
<keyword evidence="4" id="KW-1185">Reference proteome</keyword>
<dbReference type="PROSITE" id="PS50988">
    <property type="entry name" value="TROVE"/>
    <property type="match status" value="1"/>
</dbReference>
<dbReference type="PANTHER" id="PTHR44791:SF1">
    <property type="entry name" value="TELOMERASE PROTEIN COMPONENT 1"/>
    <property type="match status" value="1"/>
</dbReference>
<accession>A0A2P6NGT9</accession>
<dbReference type="EMBL" id="MDYQ01000088">
    <property type="protein sequence ID" value="PRP83176.1"/>
    <property type="molecule type" value="Genomic_DNA"/>
</dbReference>
<dbReference type="Pfam" id="PF13193">
    <property type="entry name" value="AMP-binding_C"/>
    <property type="match status" value="1"/>
</dbReference>
<feature type="region of interest" description="Disordered" evidence="1">
    <location>
        <begin position="567"/>
        <end position="587"/>
    </location>
</feature>
<dbReference type="Gene3D" id="3.40.50.410">
    <property type="entry name" value="von Willebrand factor, type A domain"/>
    <property type="match status" value="1"/>
</dbReference>
<dbReference type="GO" id="GO:0000722">
    <property type="term" value="P:telomere maintenance via recombination"/>
    <property type="evidence" value="ECO:0007669"/>
    <property type="project" value="TreeGrafter"/>
</dbReference>
<dbReference type="InterPro" id="IPR036465">
    <property type="entry name" value="vWFA_dom_sf"/>
</dbReference>
<feature type="non-terminal residue" evidence="3">
    <location>
        <position position="1"/>
    </location>
</feature>
<feature type="compositionally biased region" description="Basic and acidic residues" evidence="1">
    <location>
        <begin position="510"/>
        <end position="523"/>
    </location>
</feature>
<dbReference type="Gene3D" id="3.40.50.12780">
    <property type="entry name" value="N-terminal domain of ligase-like"/>
    <property type="match status" value="1"/>
</dbReference>
<dbReference type="InParanoid" id="A0A2P6NGT9"/>
<dbReference type="Proteomes" id="UP000241769">
    <property type="component" value="Unassembled WGS sequence"/>
</dbReference>
<dbReference type="SUPFAM" id="SSF53300">
    <property type="entry name" value="vWA-like"/>
    <property type="match status" value="1"/>
</dbReference>
<dbReference type="GO" id="GO:0005697">
    <property type="term" value="C:telomerase holoenzyme complex"/>
    <property type="evidence" value="ECO:0007669"/>
    <property type="project" value="TreeGrafter"/>
</dbReference>
<protein>
    <recommendedName>
        <fullName evidence="2">TROVE domain-containing protein</fullName>
    </recommendedName>
</protein>
<dbReference type="InterPro" id="IPR042099">
    <property type="entry name" value="ANL_N_sf"/>
</dbReference>
<dbReference type="Pfam" id="PF00501">
    <property type="entry name" value="AMP-binding"/>
    <property type="match status" value="1"/>
</dbReference>
<sequence length="960" mass="108321">VWKRIMMRGTDTTDTLNLFMAVPTIYAKLSHEAETVDAEERRKFREASQKFRLMVSGSAALPESVMKKWAELSGHRLLERYGMSEIGMALSNPLHGERIAGAVGQPLPGVEVRLWDEAANREAKSGEPGEVRIKGDTVFIKYWDRPDATAETFDSEGWFKTGDIGSYSEKEKTYRLLGRASVDIIKSGGYKISALDVERELLEHPHIREIAVVGIPNEEYGQVMGAIVVLAEGEEMTVEDLKHWAKDKMASYKVPRQLLVLDEMPRNAMGKTNKKELVNTRYDNAKSPTILVFLTRFIKRIRSPKEHTNSSRCNHNLKEAKRRTSSYLAVRLNPHTSTHTRIEIMSIHNEERDIKMAKDNKLKLLNYVCAALIHEPDFYTSADQIQQRINEACQAVVTSDPEFILKTAFYVRDQLNVRSTANYLLAWASIRKECQPFVKHYFAATVRLPSDLLDVMSMVTVWLNNTSIPTCLRKAAAKKFAEYDEFSLAKYNKEKAQKSKKKRAAKKQKVHDAEPAAAADEERKGVHITATNKMTLKQLIRRLHISEPSQTVMRILGKKYPANEEEFQKSGLPGSFDSTKAGSRMKLPTPETWETQVSAKGNRNTTWEELMDHDKLPFMAMLRNIRNFIISGVSPDHHEKVIARLTDERSVTNSKQLPWRFLSAYDAIKIDLEGLMNDILDHDGSEFKIVTVKVKGKKGEALGGVRQIKKRVIIPYHMPDLPLIERYRHSIDTAVKLSTQNNLPPIAGRTVVFVDVSGSMDTPVTRNKVPSLQKAMDVAALIGLMIHHSAEDCHLRIFSSPSGNGRPDLPVDDLSGDSILDNVNKILEKKRLLGGGTDFPFQYIRDAIDRKEKIDTLVVLSDMMIAPNRNGPLSIGGIMREYRQKVNPGLLFVSVDLRGAGTAVNEIDLEDEGNVLVTGFSDNILRLIAERGNEGQLATVEGMRRKVDEIQDRKEKKAKK</sequence>
<dbReference type="AlphaFoldDB" id="A0A2P6NGT9"/>
<reference evidence="3 4" key="1">
    <citation type="journal article" date="2018" name="Genome Biol. Evol.">
        <title>Multiple Roots of Fruiting Body Formation in Amoebozoa.</title>
        <authorList>
            <person name="Hillmann F."/>
            <person name="Forbes G."/>
            <person name="Novohradska S."/>
            <person name="Ferling I."/>
            <person name="Riege K."/>
            <person name="Groth M."/>
            <person name="Westermann M."/>
            <person name="Marz M."/>
            <person name="Spaller T."/>
            <person name="Winckler T."/>
            <person name="Schaap P."/>
            <person name="Glockner G."/>
        </authorList>
    </citation>
    <scope>NUCLEOTIDE SEQUENCE [LARGE SCALE GENOMIC DNA]</scope>
    <source>
        <strain evidence="3 4">Jena</strain>
    </source>
</reference>
<dbReference type="SUPFAM" id="SSF140864">
    <property type="entry name" value="TROVE domain-like"/>
    <property type="match status" value="1"/>
</dbReference>
<dbReference type="InterPro" id="IPR000873">
    <property type="entry name" value="AMP-dep_synth/lig_dom"/>
</dbReference>
<name>A0A2P6NGT9_9EUKA</name>
<dbReference type="InterPro" id="IPR045851">
    <property type="entry name" value="AMP-bd_C_sf"/>
</dbReference>
<feature type="domain" description="TROVE" evidence="2">
    <location>
        <begin position="347"/>
        <end position="748"/>
    </location>
</feature>
<organism evidence="3 4">
    <name type="scientific">Planoprotostelium fungivorum</name>
    <dbReference type="NCBI Taxonomy" id="1890364"/>
    <lineage>
        <taxon>Eukaryota</taxon>
        <taxon>Amoebozoa</taxon>
        <taxon>Evosea</taxon>
        <taxon>Variosea</taxon>
        <taxon>Cavosteliida</taxon>
        <taxon>Cavosteliaceae</taxon>
        <taxon>Planoprotostelium</taxon>
    </lineage>
</organism>
<evidence type="ECO:0000256" key="1">
    <source>
        <dbReference type="SAM" id="MobiDB-lite"/>
    </source>
</evidence>
<dbReference type="OrthoDB" id="2962993at2759"/>
<proteinExistence type="predicted"/>
<feature type="compositionally biased region" description="Basic residues" evidence="1">
    <location>
        <begin position="498"/>
        <end position="509"/>
    </location>
</feature>
<feature type="region of interest" description="Disordered" evidence="1">
    <location>
        <begin position="497"/>
        <end position="523"/>
    </location>
</feature>
<dbReference type="PANTHER" id="PTHR44791">
    <property type="entry name" value="TELOMERASE PROTEIN COMPONENT 1 TEP1"/>
    <property type="match status" value="1"/>
</dbReference>
<dbReference type="InterPro" id="IPR056800">
    <property type="entry name" value="vWA_Ro60"/>
</dbReference>
<dbReference type="SUPFAM" id="SSF56801">
    <property type="entry name" value="Acetyl-CoA synthetase-like"/>
    <property type="match status" value="1"/>
</dbReference>